<dbReference type="EMBL" id="BAAANS010000043">
    <property type="protein sequence ID" value="GAA2112427.1"/>
    <property type="molecule type" value="Genomic_DNA"/>
</dbReference>
<feature type="region of interest" description="Disordered" evidence="1">
    <location>
        <begin position="132"/>
        <end position="153"/>
    </location>
</feature>
<dbReference type="RefSeq" id="WP_344555707.1">
    <property type="nucleotide sequence ID" value="NZ_BAAANS010000043.1"/>
</dbReference>
<evidence type="ECO:0000256" key="1">
    <source>
        <dbReference type="SAM" id="MobiDB-lite"/>
    </source>
</evidence>
<proteinExistence type="predicted"/>
<organism evidence="2 3">
    <name type="scientific">Kitasatospora saccharophila</name>
    <dbReference type="NCBI Taxonomy" id="407973"/>
    <lineage>
        <taxon>Bacteria</taxon>
        <taxon>Bacillati</taxon>
        <taxon>Actinomycetota</taxon>
        <taxon>Actinomycetes</taxon>
        <taxon>Kitasatosporales</taxon>
        <taxon>Streptomycetaceae</taxon>
        <taxon>Kitasatospora</taxon>
    </lineage>
</organism>
<gene>
    <name evidence="2" type="ORF">GCM10009759_55140</name>
</gene>
<protein>
    <submittedName>
        <fullName evidence="2">Uncharacterized protein</fullName>
    </submittedName>
</protein>
<comment type="caution">
    <text evidence="2">The sequence shown here is derived from an EMBL/GenBank/DDBJ whole genome shotgun (WGS) entry which is preliminary data.</text>
</comment>
<evidence type="ECO:0000313" key="3">
    <source>
        <dbReference type="Proteomes" id="UP001500897"/>
    </source>
</evidence>
<feature type="compositionally biased region" description="Polar residues" evidence="1">
    <location>
        <begin position="144"/>
        <end position="153"/>
    </location>
</feature>
<evidence type="ECO:0000313" key="2">
    <source>
        <dbReference type="EMBL" id="GAA2112427.1"/>
    </source>
</evidence>
<accession>A0ABN2XHP4</accession>
<reference evidence="2 3" key="1">
    <citation type="journal article" date="2019" name="Int. J. Syst. Evol. Microbiol.">
        <title>The Global Catalogue of Microorganisms (GCM) 10K type strain sequencing project: providing services to taxonomists for standard genome sequencing and annotation.</title>
        <authorList>
            <consortium name="The Broad Institute Genomics Platform"/>
            <consortium name="The Broad Institute Genome Sequencing Center for Infectious Disease"/>
            <person name="Wu L."/>
            <person name="Ma J."/>
        </authorList>
    </citation>
    <scope>NUCLEOTIDE SEQUENCE [LARGE SCALE GENOMIC DNA]</scope>
    <source>
        <strain evidence="2 3">JCM 14559</strain>
    </source>
</reference>
<dbReference type="Proteomes" id="UP001500897">
    <property type="component" value="Unassembled WGS sequence"/>
</dbReference>
<sequence>MTLTAAQALGTGPTITLTDGTAPPLRYTFRSLALLEQRFGSVLAIQAIMETAATGLAFGPLLDMLGAGLVGRDGGFTPHVRHRQDVTGKRVVEEILYRRSHDGTDLGELLDLVRLSEYADAMNHAFNLAFGTGSQGNDPGPAPTTETASPGPS</sequence>
<name>A0ABN2XHP4_9ACTN</name>
<keyword evidence="3" id="KW-1185">Reference proteome</keyword>